<keyword evidence="4" id="KW-0808">Transferase</keyword>
<evidence type="ECO:0000313" key="9">
    <source>
        <dbReference type="Proteomes" id="UP000177360"/>
    </source>
</evidence>
<protein>
    <recommendedName>
        <fullName evidence="2">histidine kinase</fullName>
        <ecNumber evidence="2">2.7.13.3</ecNumber>
    </recommendedName>
</protein>
<sequence>MICKKILGKLNIIAQCRSYGLSAWQCPQFLFLIMGVFIILSSVVSYLIGVRFLADPEIVAFVVIIIAAALFIISFATTRSFERLAEASRMKSEFINIVSHQLRSPLTNLKWTVDLLFSDKIKTSVSKKEEYFAVLQENANRMLELVNDLIIVSKIEQGIFPQRNQEISVADIFLEMISGVKIYAEALNIKINFQAQNNLPKIFADPSHLKIIAENLLDNAIRYSKGGGEVDIKVEKRGNKLFFKIKDAGVGISEKDKKLIFQKFFRGENVLRKQTQGSGLGLFVVKSMIEKSGGRIWFESKVGKGTEFYFFLPIK</sequence>
<name>A0A1G2E0I1_9BACT</name>
<keyword evidence="6" id="KW-0472">Membrane</keyword>
<dbReference type="PROSITE" id="PS50109">
    <property type="entry name" value="HIS_KIN"/>
    <property type="match status" value="1"/>
</dbReference>
<dbReference type="SMART" id="SM00388">
    <property type="entry name" value="HisKA"/>
    <property type="match status" value="1"/>
</dbReference>
<dbReference type="InterPro" id="IPR004358">
    <property type="entry name" value="Sig_transdc_His_kin-like_C"/>
</dbReference>
<dbReference type="InterPro" id="IPR003661">
    <property type="entry name" value="HisK_dim/P_dom"/>
</dbReference>
<dbReference type="FunFam" id="3.30.565.10:FF:000006">
    <property type="entry name" value="Sensor histidine kinase WalK"/>
    <property type="match status" value="1"/>
</dbReference>
<comment type="catalytic activity">
    <reaction evidence="1">
        <text>ATP + protein L-histidine = ADP + protein N-phospho-L-histidine.</text>
        <dbReference type="EC" id="2.7.13.3"/>
    </reaction>
</comment>
<keyword evidence="6" id="KW-1133">Transmembrane helix</keyword>
<dbReference type="PANTHER" id="PTHR43547:SF2">
    <property type="entry name" value="HYBRID SIGNAL TRANSDUCTION HISTIDINE KINASE C"/>
    <property type="match status" value="1"/>
</dbReference>
<feature type="transmembrane region" description="Helical" evidence="6">
    <location>
        <begin position="29"/>
        <end position="52"/>
    </location>
</feature>
<dbReference type="Gene3D" id="1.10.287.130">
    <property type="match status" value="1"/>
</dbReference>
<dbReference type="SUPFAM" id="SSF55874">
    <property type="entry name" value="ATPase domain of HSP90 chaperone/DNA topoisomerase II/histidine kinase"/>
    <property type="match status" value="1"/>
</dbReference>
<evidence type="ECO:0000256" key="5">
    <source>
        <dbReference type="ARBA" id="ARBA00022777"/>
    </source>
</evidence>
<dbReference type="Pfam" id="PF00512">
    <property type="entry name" value="HisKA"/>
    <property type="match status" value="1"/>
</dbReference>
<accession>A0A1G2E0I1</accession>
<keyword evidence="5" id="KW-0418">Kinase</keyword>
<dbReference type="Pfam" id="PF02518">
    <property type="entry name" value="HATPase_c"/>
    <property type="match status" value="1"/>
</dbReference>
<dbReference type="InterPro" id="IPR036097">
    <property type="entry name" value="HisK_dim/P_sf"/>
</dbReference>
<dbReference type="PANTHER" id="PTHR43547">
    <property type="entry name" value="TWO-COMPONENT HISTIDINE KINASE"/>
    <property type="match status" value="1"/>
</dbReference>
<gene>
    <name evidence="8" type="ORF">A2626_00090</name>
</gene>
<evidence type="ECO:0000256" key="4">
    <source>
        <dbReference type="ARBA" id="ARBA00022679"/>
    </source>
</evidence>
<feature type="transmembrane region" description="Helical" evidence="6">
    <location>
        <begin position="58"/>
        <end position="81"/>
    </location>
</feature>
<dbReference type="SUPFAM" id="SSF47384">
    <property type="entry name" value="Homodimeric domain of signal transducing histidine kinase"/>
    <property type="match status" value="1"/>
</dbReference>
<dbReference type="PRINTS" id="PR00344">
    <property type="entry name" value="BCTRLSENSOR"/>
</dbReference>
<proteinExistence type="predicted"/>
<evidence type="ECO:0000256" key="6">
    <source>
        <dbReference type="SAM" id="Phobius"/>
    </source>
</evidence>
<dbReference type="SMART" id="SM00387">
    <property type="entry name" value="HATPase_c"/>
    <property type="match status" value="1"/>
</dbReference>
<feature type="domain" description="Histidine kinase" evidence="7">
    <location>
        <begin position="97"/>
        <end position="315"/>
    </location>
</feature>
<evidence type="ECO:0000256" key="2">
    <source>
        <dbReference type="ARBA" id="ARBA00012438"/>
    </source>
</evidence>
<dbReference type="Gene3D" id="3.30.565.10">
    <property type="entry name" value="Histidine kinase-like ATPase, C-terminal domain"/>
    <property type="match status" value="1"/>
</dbReference>
<dbReference type="InterPro" id="IPR003594">
    <property type="entry name" value="HATPase_dom"/>
</dbReference>
<organism evidence="8 9">
    <name type="scientific">Candidatus Nealsonbacteria bacterium RIFCSPHIGHO2_01_FULL_38_55</name>
    <dbReference type="NCBI Taxonomy" id="1801664"/>
    <lineage>
        <taxon>Bacteria</taxon>
        <taxon>Candidatus Nealsoniibacteriota</taxon>
    </lineage>
</organism>
<evidence type="ECO:0000256" key="3">
    <source>
        <dbReference type="ARBA" id="ARBA00022553"/>
    </source>
</evidence>
<reference evidence="8 9" key="1">
    <citation type="journal article" date="2016" name="Nat. Commun.">
        <title>Thousands of microbial genomes shed light on interconnected biogeochemical processes in an aquifer system.</title>
        <authorList>
            <person name="Anantharaman K."/>
            <person name="Brown C.T."/>
            <person name="Hug L.A."/>
            <person name="Sharon I."/>
            <person name="Castelle C.J."/>
            <person name="Probst A.J."/>
            <person name="Thomas B.C."/>
            <person name="Singh A."/>
            <person name="Wilkins M.J."/>
            <person name="Karaoz U."/>
            <person name="Brodie E.L."/>
            <person name="Williams K.H."/>
            <person name="Hubbard S.S."/>
            <person name="Banfield J.F."/>
        </authorList>
    </citation>
    <scope>NUCLEOTIDE SEQUENCE [LARGE SCALE GENOMIC DNA]</scope>
</reference>
<dbReference type="InterPro" id="IPR036890">
    <property type="entry name" value="HATPase_C_sf"/>
</dbReference>
<keyword evidence="3" id="KW-0597">Phosphoprotein</keyword>
<keyword evidence="6" id="KW-0812">Transmembrane</keyword>
<dbReference type="InterPro" id="IPR005467">
    <property type="entry name" value="His_kinase_dom"/>
</dbReference>
<comment type="caution">
    <text evidence="8">The sequence shown here is derived from an EMBL/GenBank/DDBJ whole genome shotgun (WGS) entry which is preliminary data.</text>
</comment>
<evidence type="ECO:0000313" key="8">
    <source>
        <dbReference type="EMBL" id="OGZ19172.1"/>
    </source>
</evidence>
<evidence type="ECO:0000256" key="1">
    <source>
        <dbReference type="ARBA" id="ARBA00000085"/>
    </source>
</evidence>
<evidence type="ECO:0000259" key="7">
    <source>
        <dbReference type="PROSITE" id="PS50109"/>
    </source>
</evidence>
<dbReference type="EC" id="2.7.13.3" evidence="2"/>
<dbReference type="Proteomes" id="UP000177360">
    <property type="component" value="Unassembled WGS sequence"/>
</dbReference>
<dbReference type="GO" id="GO:0000155">
    <property type="term" value="F:phosphorelay sensor kinase activity"/>
    <property type="evidence" value="ECO:0007669"/>
    <property type="project" value="InterPro"/>
</dbReference>
<dbReference type="EMBL" id="MHLZ01000043">
    <property type="protein sequence ID" value="OGZ19172.1"/>
    <property type="molecule type" value="Genomic_DNA"/>
</dbReference>
<dbReference type="AlphaFoldDB" id="A0A1G2E0I1"/>
<dbReference type="CDD" id="cd00082">
    <property type="entry name" value="HisKA"/>
    <property type="match status" value="1"/>
</dbReference>